<keyword evidence="1" id="KW-0812">Transmembrane</keyword>
<protein>
    <recommendedName>
        <fullName evidence="4">Protein CPR-5</fullName>
    </recommendedName>
</protein>
<feature type="transmembrane region" description="Helical" evidence="1">
    <location>
        <begin position="321"/>
        <end position="340"/>
    </location>
</feature>
<evidence type="ECO:0000313" key="2">
    <source>
        <dbReference type="EMBL" id="ESR41291.1"/>
    </source>
</evidence>
<dbReference type="InterPro" id="IPR044708">
    <property type="entry name" value="CPR5"/>
</dbReference>
<keyword evidence="1" id="KW-0472">Membrane</keyword>
<feature type="transmembrane region" description="Helical" evidence="1">
    <location>
        <begin position="228"/>
        <end position="246"/>
    </location>
</feature>
<evidence type="ECO:0000313" key="3">
    <source>
        <dbReference type="Proteomes" id="UP000030687"/>
    </source>
</evidence>
<feature type="transmembrane region" description="Helical" evidence="1">
    <location>
        <begin position="290"/>
        <end position="309"/>
    </location>
</feature>
<keyword evidence="1" id="KW-1133">Transmembrane helix</keyword>
<evidence type="ECO:0000256" key="1">
    <source>
        <dbReference type="SAM" id="Phobius"/>
    </source>
</evidence>
<dbReference type="EMBL" id="KI536925">
    <property type="protein sequence ID" value="ESR41291.1"/>
    <property type="molecule type" value="Genomic_DNA"/>
</dbReference>
<dbReference type="PANTHER" id="PTHR35322">
    <property type="entry name" value="PROTEIN CPR-5"/>
    <property type="match status" value="1"/>
</dbReference>
<dbReference type="KEGG" id="cic:CICLE_v10025244mg"/>
<dbReference type="GO" id="GO:0010090">
    <property type="term" value="P:trichome morphogenesis"/>
    <property type="evidence" value="ECO:0007669"/>
    <property type="project" value="InterPro"/>
</dbReference>
<evidence type="ECO:0008006" key="4">
    <source>
        <dbReference type="Google" id="ProtNLM"/>
    </source>
</evidence>
<dbReference type="Proteomes" id="UP000030687">
    <property type="component" value="Unassembled WGS sequence"/>
</dbReference>
<dbReference type="EMBL" id="KI536925">
    <property type="protein sequence ID" value="ESR41288.1"/>
    <property type="molecule type" value="Genomic_DNA"/>
</dbReference>
<dbReference type="GO" id="GO:0006952">
    <property type="term" value="P:defense response"/>
    <property type="evidence" value="ECO:0007669"/>
    <property type="project" value="InterPro"/>
</dbReference>
<dbReference type="Gramene" id="ESR41293">
    <property type="protein sequence ID" value="ESR41293"/>
    <property type="gene ID" value="CICLE_v10025244mg"/>
</dbReference>
<dbReference type="Gramene" id="ESR41288">
    <property type="protein sequence ID" value="ESR41288"/>
    <property type="gene ID" value="CICLE_v10025244mg"/>
</dbReference>
<reference evidence="2 3" key="1">
    <citation type="submission" date="2013-10" db="EMBL/GenBank/DDBJ databases">
        <authorList>
            <consortium name="International Citrus Genome Consortium"/>
            <person name="Jenkins J."/>
            <person name="Schmutz J."/>
            <person name="Prochnik S."/>
            <person name="Rokhsar D."/>
            <person name="Gmitter F."/>
            <person name="Ollitrault P."/>
            <person name="Machado M."/>
            <person name="Talon M."/>
            <person name="Wincker P."/>
            <person name="Jaillon O."/>
            <person name="Morgante M."/>
        </authorList>
    </citation>
    <scope>NUCLEOTIDE SEQUENCE</scope>
    <source>
        <strain evidence="3">cv. Clemenules</strain>
    </source>
</reference>
<dbReference type="OMA" id="YWEVLCS"/>
<dbReference type="GO" id="GO:0010150">
    <property type="term" value="P:leaf senescence"/>
    <property type="evidence" value="ECO:0007669"/>
    <property type="project" value="InterPro"/>
</dbReference>
<proteinExistence type="predicted"/>
<feature type="transmembrane region" description="Helical" evidence="1">
    <location>
        <begin position="399"/>
        <end position="418"/>
    </location>
</feature>
<sequence length="440" mass="48991">MSIDHLSRVCTSAVRESLTNVFGDKFNYFARNFEKSFGSTLRTLRLINESSTSKGRYHLKNQGLSILDVASNEVGSTSPCGVNYCHSETELPTIETEDVLSAAEEVQEQIAANFISKELALHGENNQLACASSGRLGSVINQNVLSTMEKSVVEQVRSNDLKALELNLAMQKMKLKETQLALNLDSNHLERSKLAMGISKASFKAEKFKNQVEDTRHAELLTKCIDCLVAGIVIMSASLSYAAYVYSYRKISEATTACTPSPQATKSWWIPITVSSFNSGLNTLKCQVQVMSRMIFGFLMILAIAYLLHQRGATSRHSMPITSILLLLGIVCGFAGKLCVDMLGGSGYLWLLHWETLCLLHFFSNSCTSHLFQVLHGPVNVCQGAERKTMVPYWVRRSLFYFTLLFIIPLVCGLMPFASPSEWKEHFSLLVLDYQSSMHD</sequence>
<organism evidence="2 3">
    <name type="scientific">Citrus clementina</name>
    <name type="common">Clementine</name>
    <name type="synonym">Citrus deliciosa x Citrus sinensis</name>
    <dbReference type="NCBI Taxonomy" id="85681"/>
    <lineage>
        <taxon>Eukaryota</taxon>
        <taxon>Viridiplantae</taxon>
        <taxon>Streptophyta</taxon>
        <taxon>Embryophyta</taxon>
        <taxon>Tracheophyta</taxon>
        <taxon>Spermatophyta</taxon>
        <taxon>Magnoliopsida</taxon>
        <taxon>eudicotyledons</taxon>
        <taxon>Gunneridae</taxon>
        <taxon>Pentapetalae</taxon>
        <taxon>rosids</taxon>
        <taxon>malvids</taxon>
        <taxon>Sapindales</taxon>
        <taxon>Rutaceae</taxon>
        <taxon>Aurantioideae</taxon>
        <taxon>Citrus</taxon>
    </lineage>
</organism>
<dbReference type="EMBL" id="KI536925">
    <property type="protein sequence ID" value="ESR41293.1"/>
    <property type="molecule type" value="Genomic_DNA"/>
</dbReference>
<dbReference type="Gramene" id="ESR41291">
    <property type="protein sequence ID" value="ESR41291"/>
    <property type="gene ID" value="CICLE_v10025244mg"/>
</dbReference>
<name>V4SVV2_CITCL</name>
<accession>V4SVV2</accession>
<dbReference type="PANTHER" id="PTHR35322:SF2">
    <property type="entry name" value="PROTEIN CPR-5"/>
    <property type="match status" value="1"/>
</dbReference>
<gene>
    <name evidence="2" type="ORF">CICLE_v10025244mg</name>
</gene>
<keyword evidence="3" id="KW-1185">Reference proteome</keyword>
<dbReference type="AlphaFoldDB" id="V4SVV2"/>